<dbReference type="Proteomes" id="UP000590811">
    <property type="component" value="Unassembled WGS sequence"/>
</dbReference>
<feature type="domain" description="Beta-lactamase-related" evidence="1">
    <location>
        <begin position="34"/>
        <end position="304"/>
    </location>
</feature>
<evidence type="ECO:0000313" key="2">
    <source>
        <dbReference type="EMBL" id="MBB2985958.1"/>
    </source>
</evidence>
<dbReference type="PANTHER" id="PTHR43283">
    <property type="entry name" value="BETA-LACTAMASE-RELATED"/>
    <property type="match status" value="1"/>
</dbReference>
<name>A0A839PNV0_9MICO</name>
<dbReference type="PANTHER" id="PTHR43283:SF7">
    <property type="entry name" value="BETA-LACTAMASE-RELATED DOMAIN-CONTAINING PROTEIN"/>
    <property type="match status" value="1"/>
</dbReference>
<reference evidence="2 3" key="1">
    <citation type="submission" date="2020-08" db="EMBL/GenBank/DDBJ databases">
        <title>Genomic Encyclopedia of Type Strains, Phase IV (KMG-V): Genome sequencing to study the core and pangenomes of soil and plant-associated prokaryotes.</title>
        <authorList>
            <person name="Whitman W."/>
        </authorList>
    </citation>
    <scope>NUCLEOTIDE SEQUENCE [LARGE SCALE GENOMIC DNA]</scope>
    <source>
        <strain evidence="2 3">B3ACCR2</strain>
    </source>
</reference>
<sequence>MTLPRSTCSAEGVDATGIRDLVDAARAADLDLHSLMVARHGRVVAEGWWAPYTAQRPALVYSLSKTLTATAVALLQQQGLLHVDDLLLDHLPGVDRDAIDPIWSRVRLSHCLSMTVGFETDVEGRVFDRSRPQDFRADDEWLHRVLATPPTREPGTLFTYNQAATYLLSVVVTAVAGGGVEQVLLEGIPEVLEVGEIPWHRDPLGREMGFSGAHVPTGTVLSLAQLYLDRGRRDGVQLVDEAWFDRAAVAFGPLNADPDAGEDWRRGYGFSLWVQRHGYRGDGAFGQFLLVLPEHDVVVAVTSEHERMQSLLDLVWEHLVPAVDRAGSPEADAELAGRLADARIEPRRAAASAGPDVARLRRADDEPSSALSRAYRAATVRRGPDGASTLELDRDGLTLPVRVGSGEWLESQLEADGWRLPIVASGGWTDDTHYVAEVIAIETPHRFTVEGRLDDAPDDSTLDSTTDASGEVRMTWRLGSLMGPDPFGLAVRTTD</sequence>
<dbReference type="InterPro" id="IPR012338">
    <property type="entry name" value="Beta-lactam/transpept-like"/>
</dbReference>
<evidence type="ECO:0000259" key="1">
    <source>
        <dbReference type="Pfam" id="PF00144"/>
    </source>
</evidence>
<dbReference type="EMBL" id="JACHVT010000002">
    <property type="protein sequence ID" value="MBB2985958.1"/>
    <property type="molecule type" value="Genomic_DNA"/>
</dbReference>
<gene>
    <name evidence="2" type="ORF">FHW14_001107</name>
</gene>
<dbReference type="RefSeq" id="WP_184508877.1">
    <property type="nucleotide sequence ID" value="NZ_JACHVT010000002.1"/>
</dbReference>
<dbReference type="InterPro" id="IPR001466">
    <property type="entry name" value="Beta-lactam-related"/>
</dbReference>
<evidence type="ECO:0000313" key="3">
    <source>
        <dbReference type="Proteomes" id="UP000590811"/>
    </source>
</evidence>
<comment type="caution">
    <text evidence="2">The sequence shown here is derived from an EMBL/GenBank/DDBJ whole genome shotgun (WGS) entry which is preliminary data.</text>
</comment>
<dbReference type="Pfam" id="PF00144">
    <property type="entry name" value="Beta-lactamase"/>
    <property type="match status" value="1"/>
</dbReference>
<proteinExistence type="predicted"/>
<protein>
    <submittedName>
        <fullName evidence="2">CubicO group peptidase (Beta-lactamase class C family)</fullName>
    </submittedName>
</protein>
<dbReference type="SUPFAM" id="SSF56601">
    <property type="entry name" value="beta-lactamase/transpeptidase-like"/>
    <property type="match status" value="1"/>
</dbReference>
<organism evidence="2 3">
    <name type="scientific">Terracoccus luteus</name>
    <dbReference type="NCBI Taxonomy" id="53356"/>
    <lineage>
        <taxon>Bacteria</taxon>
        <taxon>Bacillati</taxon>
        <taxon>Actinomycetota</taxon>
        <taxon>Actinomycetes</taxon>
        <taxon>Micrococcales</taxon>
        <taxon>Intrasporangiaceae</taxon>
        <taxon>Terracoccus</taxon>
    </lineage>
</organism>
<dbReference type="InterPro" id="IPR050789">
    <property type="entry name" value="Diverse_Enzym_Activities"/>
</dbReference>
<dbReference type="Gene3D" id="3.40.710.10">
    <property type="entry name" value="DD-peptidase/beta-lactamase superfamily"/>
    <property type="match status" value="1"/>
</dbReference>
<accession>A0A839PNV0</accession>
<dbReference type="AlphaFoldDB" id="A0A839PNV0"/>